<dbReference type="VEuPathDB" id="TrichDB:TRFO_39783"/>
<dbReference type="Pfam" id="PF04810">
    <property type="entry name" value="zf-Sec23_Sec24"/>
    <property type="match status" value="1"/>
</dbReference>
<dbReference type="InterPro" id="IPR036174">
    <property type="entry name" value="Znf_Sec23_Sec24_sf"/>
</dbReference>
<proteinExistence type="predicted"/>
<reference evidence="2" key="1">
    <citation type="submission" date="2016-10" db="EMBL/GenBank/DDBJ databases">
        <authorList>
            <person name="Benchimol M."/>
            <person name="Almeida L.G."/>
            <person name="Vasconcelos A.T."/>
            <person name="Perreira-Neves A."/>
            <person name="Rosa I.A."/>
            <person name="Tasca T."/>
            <person name="Bogo M.R."/>
            <person name="de Souza W."/>
        </authorList>
    </citation>
    <scope>NUCLEOTIDE SEQUENCE [LARGE SCALE GENOMIC DNA]</scope>
    <source>
        <strain evidence="2">K</strain>
    </source>
</reference>
<dbReference type="PANTHER" id="PTHR13803:SF39">
    <property type="entry name" value="SECRETORY 24AB, ISOFORM A"/>
    <property type="match status" value="1"/>
</dbReference>
<sequence length="559" mass="63796">MEVSFNAFPKNDDLKKKTRLPSVISFTPCHSTIDKSFSAPPDQISSCHICKAFLSPQSKVNGNHWSCQICGNMNKFHDQEIAKYQMANQKIENIFRVDDDNPLIYAIYLSTNMRDDDFIRAKIFCCSILRHMNSNSRCFVFVGTDDAQYAILAPPADGDSKTNFIKNQSASLVRFPSINFFIGLDLANFFFSSENESSAERAIENLFPSGDSDPVLKLSEISITLSKVLEGTALRTFGLISKIESNAYPIFETMRNQMIRIDLIVCNAPSYDVKALKLAEELQGSIHIINLINPALQAQVLIEQQTFFHVLAHCSGKMSGLEWKKMHHPYSQIVNLSVHLPVLTNDDQTLAYEVNPLPNQQTLYFQTTVKFITVKGNKTFFVFRSFNLEIRTSEIFNEILEKVNWDCVFWFWARMFTYKTHSECTTLLFRTAAAIIHELGDSVPDNFIKSVCIMPDFHLMSDDWKNRWLGVELLCSLPPKKLNFFPKMVEKGNSKFLLSPNGVDWLSAGETENGRRALLEVQKDFPFYFSVAPKASFCFTRIDQNRVDKLYDIAEAMNI</sequence>
<evidence type="ECO:0000313" key="3">
    <source>
        <dbReference type="Proteomes" id="UP000179807"/>
    </source>
</evidence>
<feature type="domain" description="Zinc finger Sec23/Sec24-type" evidence="1">
    <location>
        <begin position="45"/>
        <end position="78"/>
    </location>
</feature>
<dbReference type="GO" id="GO:0070971">
    <property type="term" value="C:endoplasmic reticulum exit site"/>
    <property type="evidence" value="ECO:0007669"/>
    <property type="project" value="TreeGrafter"/>
</dbReference>
<dbReference type="InterPro" id="IPR006895">
    <property type="entry name" value="Znf_Sec23_Sec24"/>
</dbReference>
<dbReference type="SUPFAM" id="SSF82919">
    <property type="entry name" value="Zn-finger domain of Sec23/24"/>
    <property type="match status" value="1"/>
</dbReference>
<dbReference type="GO" id="GO:0090110">
    <property type="term" value="P:COPII-coated vesicle cargo loading"/>
    <property type="evidence" value="ECO:0007669"/>
    <property type="project" value="TreeGrafter"/>
</dbReference>
<accession>A0A1J4J3K8</accession>
<evidence type="ECO:0000259" key="1">
    <source>
        <dbReference type="Pfam" id="PF04810"/>
    </source>
</evidence>
<name>A0A1J4J3K8_9EUKA</name>
<dbReference type="PANTHER" id="PTHR13803">
    <property type="entry name" value="SEC24-RELATED PROTEIN"/>
    <property type="match status" value="1"/>
</dbReference>
<dbReference type="GeneID" id="94847539"/>
<evidence type="ECO:0000313" key="2">
    <source>
        <dbReference type="EMBL" id="OHS94040.1"/>
    </source>
</evidence>
<gene>
    <name evidence="2" type="ORF">TRFO_39783</name>
</gene>
<dbReference type="AlphaFoldDB" id="A0A1J4J3K8"/>
<protein>
    <recommendedName>
        <fullName evidence="1">Zinc finger Sec23/Sec24-type domain-containing protein</fullName>
    </recommendedName>
</protein>
<dbReference type="Gene3D" id="2.30.30.380">
    <property type="entry name" value="Zn-finger domain of Sec23/24"/>
    <property type="match status" value="1"/>
</dbReference>
<dbReference type="OrthoDB" id="49016at2759"/>
<dbReference type="RefSeq" id="XP_068347177.1">
    <property type="nucleotide sequence ID" value="XM_068512835.1"/>
</dbReference>
<dbReference type="GO" id="GO:0000149">
    <property type="term" value="F:SNARE binding"/>
    <property type="evidence" value="ECO:0007669"/>
    <property type="project" value="TreeGrafter"/>
</dbReference>
<dbReference type="GO" id="GO:0008270">
    <property type="term" value="F:zinc ion binding"/>
    <property type="evidence" value="ECO:0007669"/>
    <property type="project" value="InterPro"/>
</dbReference>
<dbReference type="GO" id="GO:0030127">
    <property type="term" value="C:COPII vesicle coat"/>
    <property type="evidence" value="ECO:0007669"/>
    <property type="project" value="InterPro"/>
</dbReference>
<keyword evidence="3" id="KW-1185">Reference proteome</keyword>
<dbReference type="InterPro" id="IPR050550">
    <property type="entry name" value="SEC23_SEC24_subfamily"/>
</dbReference>
<comment type="caution">
    <text evidence="2">The sequence shown here is derived from an EMBL/GenBank/DDBJ whole genome shotgun (WGS) entry which is preliminary data.</text>
</comment>
<dbReference type="GO" id="GO:0006886">
    <property type="term" value="P:intracellular protein transport"/>
    <property type="evidence" value="ECO:0007669"/>
    <property type="project" value="InterPro"/>
</dbReference>
<dbReference type="EMBL" id="MLAK01001355">
    <property type="protein sequence ID" value="OHS94040.1"/>
    <property type="molecule type" value="Genomic_DNA"/>
</dbReference>
<organism evidence="2 3">
    <name type="scientific">Tritrichomonas foetus</name>
    <dbReference type="NCBI Taxonomy" id="1144522"/>
    <lineage>
        <taxon>Eukaryota</taxon>
        <taxon>Metamonada</taxon>
        <taxon>Parabasalia</taxon>
        <taxon>Tritrichomonadida</taxon>
        <taxon>Tritrichomonadidae</taxon>
        <taxon>Tritrichomonas</taxon>
    </lineage>
</organism>
<dbReference type="Proteomes" id="UP000179807">
    <property type="component" value="Unassembled WGS sequence"/>
</dbReference>